<protein>
    <submittedName>
        <fullName evidence="2">Uncharacterized protein</fullName>
    </submittedName>
</protein>
<comment type="caution">
    <text evidence="2">The sequence shown here is derived from an EMBL/GenBank/DDBJ whole genome shotgun (WGS) entry which is preliminary data.</text>
</comment>
<accession>A0ABT5CGH4</accession>
<dbReference type="RefSeq" id="WP_272103155.1">
    <property type="nucleotide sequence ID" value="NZ_JAQNDK010000006.1"/>
</dbReference>
<organism evidence="2 3">
    <name type="scientific">Sorangium atrum</name>
    <dbReference type="NCBI Taxonomy" id="2995308"/>
    <lineage>
        <taxon>Bacteria</taxon>
        <taxon>Pseudomonadati</taxon>
        <taxon>Myxococcota</taxon>
        <taxon>Polyangia</taxon>
        <taxon>Polyangiales</taxon>
        <taxon>Polyangiaceae</taxon>
        <taxon>Sorangium</taxon>
    </lineage>
</organism>
<evidence type="ECO:0000256" key="1">
    <source>
        <dbReference type="SAM" id="MobiDB-lite"/>
    </source>
</evidence>
<feature type="compositionally biased region" description="Basic residues" evidence="1">
    <location>
        <begin position="122"/>
        <end position="131"/>
    </location>
</feature>
<feature type="region of interest" description="Disordered" evidence="1">
    <location>
        <begin position="91"/>
        <end position="131"/>
    </location>
</feature>
<evidence type="ECO:0000313" key="2">
    <source>
        <dbReference type="EMBL" id="MDC0685038.1"/>
    </source>
</evidence>
<sequence length="131" mass="14263">MERTTGETEPGGAHPEEMGFATVQWSIGDKTDAAQCKARGAQAVELVLINTKNNEVTRQVVPCDRFDASVQVAADKYVGTISLVDENGKAVSEPLPVGPFDVSASEATTRKVTFPAEGQRDTHRRHDRPRR</sequence>
<evidence type="ECO:0000313" key="3">
    <source>
        <dbReference type="Proteomes" id="UP001217485"/>
    </source>
</evidence>
<reference evidence="2 3" key="1">
    <citation type="submission" date="2023-01" db="EMBL/GenBank/DDBJ databases">
        <title>Minimal conservation of predation-associated metabolite biosynthetic gene clusters underscores biosynthetic potential of Myxococcota including descriptions for ten novel species: Archangium lansinium sp. nov., Myxococcus landrumus sp. nov., Nannocystis bai.</title>
        <authorList>
            <person name="Ahearne A."/>
            <person name="Stevens C."/>
            <person name="Dowd S."/>
        </authorList>
    </citation>
    <scope>NUCLEOTIDE SEQUENCE [LARGE SCALE GENOMIC DNA]</scope>
    <source>
        <strain evidence="2 3">WIWO2</strain>
    </source>
</reference>
<keyword evidence="3" id="KW-1185">Reference proteome</keyword>
<gene>
    <name evidence="2" type="ORF">POL72_45405</name>
</gene>
<dbReference type="EMBL" id="JAQNDK010000006">
    <property type="protein sequence ID" value="MDC0685038.1"/>
    <property type="molecule type" value="Genomic_DNA"/>
</dbReference>
<dbReference type="Proteomes" id="UP001217485">
    <property type="component" value="Unassembled WGS sequence"/>
</dbReference>
<proteinExistence type="predicted"/>
<name>A0ABT5CGH4_9BACT</name>
<feature type="region of interest" description="Disordered" evidence="1">
    <location>
        <begin position="1"/>
        <end position="20"/>
    </location>
</feature>